<dbReference type="EMBL" id="KE148155">
    <property type="protein sequence ID" value="EPE05826.1"/>
    <property type="molecule type" value="Genomic_DNA"/>
</dbReference>
<sequence>MANDDDEAGTDKPGNSSKGRGDKTDGNRNDVETGVELRGGGAERADLKIAAVKLADDEHAGGNEDNIEQKPPVGQEGLLEKWPRL</sequence>
<feature type="compositionally biased region" description="Basic and acidic residues" evidence="1">
    <location>
        <begin position="19"/>
        <end position="31"/>
    </location>
</feature>
<organism evidence="2 3">
    <name type="scientific">Ophiostoma piceae (strain UAMH 11346)</name>
    <name type="common">Sap stain fungus</name>
    <dbReference type="NCBI Taxonomy" id="1262450"/>
    <lineage>
        <taxon>Eukaryota</taxon>
        <taxon>Fungi</taxon>
        <taxon>Dikarya</taxon>
        <taxon>Ascomycota</taxon>
        <taxon>Pezizomycotina</taxon>
        <taxon>Sordariomycetes</taxon>
        <taxon>Sordariomycetidae</taxon>
        <taxon>Ophiostomatales</taxon>
        <taxon>Ophiostomataceae</taxon>
        <taxon>Ophiostoma</taxon>
    </lineage>
</organism>
<proteinExistence type="predicted"/>
<feature type="region of interest" description="Disordered" evidence="1">
    <location>
        <begin position="1"/>
        <end position="41"/>
    </location>
</feature>
<reference evidence="2 3" key="1">
    <citation type="journal article" date="2013" name="BMC Genomics">
        <title>The genome and transcriptome of the pine saprophyte Ophiostoma piceae, and a comparison with the bark beetle-associated pine pathogen Grosmannia clavigera.</title>
        <authorList>
            <person name="Haridas S."/>
            <person name="Wang Y."/>
            <person name="Lim L."/>
            <person name="Massoumi Alamouti S."/>
            <person name="Jackman S."/>
            <person name="Docking R."/>
            <person name="Robertson G."/>
            <person name="Birol I."/>
            <person name="Bohlmann J."/>
            <person name="Breuil C."/>
        </authorList>
    </citation>
    <scope>NUCLEOTIDE SEQUENCE [LARGE SCALE GENOMIC DNA]</scope>
    <source>
        <strain evidence="2 3">UAMH 11346</strain>
    </source>
</reference>
<name>S3C275_OPHP1</name>
<gene>
    <name evidence="2" type="ORF">F503_08357</name>
</gene>
<feature type="region of interest" description="Disordered" evidence="1">
    <location>
        <begin position="56"/>
        <end position="85"/>
    </location>
</feature>
<protein>
    <submittedName>
        <fullName evidence="2">Uncharacterized protein</fullName>
    </submittedName>
</protein>
<evidence type="ECO:0000256" key="1">
    <source>
        <dbReference type="SAM" id="MobiDB-lite"/>
    </source>
</evidence>
<dbReference type="VEuPathDB" id="FungiDB:F503_08357"/>
<evidence type="ECO:0000313" key="2">
    <source>
        <dbReference type="EMBL" id="EPE05826.1"/>
    </source>
</evidence>
<dbReference type="AlphaFoldDB" id="S3C275"/>
<accession>S3C275</accession>
<evidence type="ECO:0000313" key="3">
    <source>
        <dbReference type="Proteomes" id="UP000016923"/>
    </source>
</evidence>
<dbReference type="Proteomes" id="UP000016923">
    <property type="component" value="Unassembled WGS sequence"/>
</dbReference>
<dbReference type="HOGENOM" id="CLU_2513226_0_0_1"/>
<keyword evidence="3" id="KW-1185">Reference proteome</keyword>